<dbReference type="InterPro" id="IPR035979">
    <property type="entry name" value="RBD_domain_sf"/>
</dbReference>
<comment type="pathway">
    <text evidence="2">Amino-acid biosynthesis; L-serine biosynthesis; L-serine from 3-phospho-D-glycerate: step 3/3.</text>
</comment>
<evidence type="ECO:0000256" key="5">
    <source>
        <dbReference type="ARBA" id="ARBA00022605"/>
    </source>
</evidence>
<feature type="region of interest" description="Disordered" evidence="12">
    <location>
        <begin position="430"/>
        <end position="468"/>
    </location>
</feature>
<feature type="compositionally biased region" description="Gly residues" evidence="12">
    <location>
        <begin position="438"/>
        <end position="468"/>
    </location>
</feature>
<sequence length="468" mass="48623">MSSPPAGALGRDVAGAVAALSGADAVCFDVDSTVVTEEGIDVLAASLGKGAEVTALTSAAMDGDTKFEDALAARLELIKPSRGDIARCLEEHPFELSPGLKDLTDALQKRGTSVFLVSGGFRLMIEPVAESLSIPPSNIVANTILFDGSGSYAGFDASEPTSADGGKPRALAQLAAEHGFKTMVMVGDGATDAQAKPPAEAFIGYGGVADRDAVREKADWFVYDFQQLVDVVNEGAAVSESGGAAPSSESVDVYCGNLSFDATQEDLKAAFSQFGEVVKVMLPFDRTSGRPRGFGFVTLASRADAAAACAALNETEFLGRTIRVNESKGKGHASATRPARAAFNEVGNPTVRLYVGNIPWGTDEAEIRDRFAAFGFIDDLYFPTEYREGQGETTKGFAFVTMPAAEAERAMADLDGFELGGRLLRVDEATRKKDRNEGGGGWREQGGGGGYGGGGGGGGYGGGDGGYY</sequence>
<evidence type="ECO:0000256" key="4">
    <source>
        <dbReference type="ARBA" id="ARBA00012640"/>
    </source>
</evidence>
<dbReference type="NCBIfam" id="TIGR01488">
    <property type="entry name" value="HAD-SF-IB"/>
    <property type="match status" value="1"/>
</dbReference>
<feature type="domain" description="RRM" evidence="13">
    <location>
        <begin position="351"/>
        <end position="431"/>
    </location>
</feature>
<keyword evidence="6" id="KW-0479">Metal-binding</keyword>
<evidence type="ECO:0000256" key="1">
    <source>
        <dbReference type="ARBA" id="ARBA00001946"/>
    </source>
</evidence>
<dbReference type="Proteomes" id="UP001165060">
    <property type="component" value="Unassembled WGS sequence"/>
</dbReference>
<evidence type="ECO:0000256" key="8">
    <source>
        <dbReference type="ARBA" id="ARBA00022842"/>
    </source>
</evidence>
<evidence type="ECO:0000256" key="3">
    <source>
        <dbReference type="ARBA" id="ARBA00009184"/>
    </source>
</evidence>
<keyword evidence="15" id="KW-1185">Reference proteome</keyword>
<evidence type="ECO:0000256" key="2">
    <source>
        <dbReference type="ARBA" id="ARBA00005135"/>
    </source>
</evidence>
<keyword evidence="8" id="KW-0460">Magnesium</keyword>
<dbReference type="Pfam" id="PF00076">
    <property type="entry name" value="RRM_1"/>
    <property type="match status" value="2"/>
</dbReference>
<comment type="caution">
    <text evidence="14">The sequence shown here is derived from an EMBL/GenBank/DDBJ whole genome shotgun (WGS) entry which is preliminary data.</text>
</comment>
<dbReference type="NCBIfam" id="TIGR00338">
    <property type="entry name" value="serB"/>
    <property type="match status" value="1"/>
</dbReference>
<dbReference type="InterPro" id="IPR000504">
    <property type="entry name" value="RRM_dom"/>
</dbReference>
<dbReference type="InterPro" id="IPR036412">
    <property type="entry name" value="HAD-like_sf"/>
</dbReference>
<dbReference type="EMBL" id="BRYB01001254">
    <property type="protein sequence ID" value="GMI21638.1"/>
    <property type="molecule type" value="Genomic_DNA"/>
</dbReference>
<evidence type="ECO:0000313" key="14">
    <source>
        <dbReference type="EMBL" id="GMI21638.1"/>
    </source>
</evidence>
<dbReference type="Pfam" id="PF12710">
    <property type="entry name" value="HAD"/>
    <property type="match status" value="1"/>
</dbReference>
<keyword evidence="7" id="KW-0378">Hydrolase</keyword>
<comment type="cofactor">
    <cofactor evidence="1">
        <name>Mg(2+)</name>
        <dbReference type="ChEBI" id="CHEBI:18420"/>
    </cofactor>
</comment>
<evidence type="ECO:0000256" key="11">
    <source>
        <dbReference type="PROSITE-ProRule" id="PRU00176"/>
    </source>
</evidence>
<gene>
    <name evidence="14" type="ORF">TeGR_g12766</name>
</gene>
<dbReference type="PROSITE" id="PS50102">
    <property type="entry name" value="RRM"/>
    <property type="match status" value="2"/>
</dbReference>
<feature type="domain" description="RRM" evidence="13">
    <location>
        <begin position="251"/>
        <end position="329"/>
    </location>
</feature>
<protein>
    <recommendedName>
        <fullName evidence="4">phosphoserine phosphatase</fullName>
        <ecNumber evidence="4">3.1.3.3</ecNumber>
    </recommendedName>
    <alternativeName>
        <fullName evidence="10">O-phosphoserine phosphohydrolase</fullName>
    </alternativeName>
</protein>
<evidence type="ECO:0000256" key="6">
    <source>
        <dbReference type="ARBA" id="ARBA00022723"/>
    </source>
</evidence>
<proteinExistence type="inferred from homology"/>
<dbReference type="SUPFAM" id="SSF56784">
    <property type="entry name" value="HAD-like"/>
    <property type="match status" value="1"/>
</dbReference>
<dbReference type="EC" id="3.1.3.3" evidence="4"/>
<evidence type="ECO:0000256" key="12">
    <source>
        <dbReference type="SAM" id="MobiDB-lite"/>
    </source>
</evidence>
<organism evidence="14 15">
    <name type="scientific">Tetraparma gracilis</name>
    <dbReference type="NCBI Taxonomy" id="2962635"/>
    <lineage>
        <taxon>Eukaryota</taxon>
        <taxon>Sar</taxon>
        <taxon>Stramenopiles</taxon>
        <taxon>Ochrophyta</taxon>
        <taxon>Bolidophyceae</taxon>
        <taxon>Parmales</taxon>
        <taxon>Triparmaceae</taxon>
        <taxon>Tetraparma</taxon>
    </lineage>
</organism>
<evidence type="ECO:0000256" key="7">
    <source>
        <dbReference type="ARBA" id="ARBA00022801"/>
    </source>
</evidence>
<dbReference type="InterPro" id="IPR004469">
    <property type="entry name" value="PSP"/>
</dbReference>
<dbReference type="InterPro" id="IPR050582">
    <property type="entry name" value="HAD-like_SerB"/>
</dbReference>
<evidence type="ECO:0000256" key="9">
    <source>
        <dbReference type="ARBA" id="ARBA00023299"/>
    </source>
</evidence>
<comment type="similarity">
    <text evidence="3">Belongs to the HAD-like hydrolase superfamily. SerB family.</text>
</comment>
<dbReference type="Gene3D" id="3.40.50.1000">
    <property type="entry name" value="HAD superfamily/HAD-like"/>
    <property type="match status" value="1"/>
</dbReference>
<evidence type="ECO:0000313" key="15">
    <source>
        <dbReference type="Proteomes" id="UP001165060"/>
    </source>
</evidence>
<accession>A0ABQ6M8G5</accession>
<keyword evidence="5" id="KW-0028">Amino-acid biosynthesis</keyword>
<dbReference type="SMART" id="SM00360">
    <property type="entry name" value="RRM"/>
    <property type="match status" value="2"/>
</dbReference>
<name>A0ABQ6M8G5_9STRA</name>
<dbReference type="SUPFAM" id="SSF54928">
    <property type="entry name" value="RNA-binding domain, RBD"/>
    <property type="match status" value="2"/>
</dbReference>
<dbReference type="InterPro" id="IPR023214">
    <property type="entry name" value="HAD_sf"/>
</dbReference>
<dbReference type="Gene3D" id="3.30.70.330">
    <property type="match status" value="2"/>
</dbReference>
<dbReference type="Gene3D" id="1.10.150.210">
    <property type="entry name" value="Phosphoserine phosphatase, domain 2"/>
    <property type="match status" value="1"/>
</dbReference>
<dbReference type="PANTHER" id="PTHR43344">
    <property type="entry name" value="PHOSPHOSERINE PHOSPHATASE"/>
    <property type="match status" value="1"/>
</dbReference>
<dbReference type="PANTHER" id="PTHR43344:SF2">
    <property type="entry name" value="PHOSPHOSERINE PHOSPHATASE"/>
    <property type="match status" value="1"/>
</dbReference>
<reference evidence="14 15" key="1">
    <citation type="journal article" date="2023" name="Commun. Biol.">
        <title>Genome analysis of Parmales, the sister group of diatoms, reveals the evolutionary specialization of diatoms from phago-mixotrophs to photoautotrophs.</title>
        <authorList>
            <person name="Ban H."/>
            <person name="Sato S."/>
            <person name="Yoshikawa S."/>
            <person name="Yamada K."/>
            <person name="Nakamura Y."/>
            <person name="Ichinomiya M."/>
            <person name="Sato N."/>
            <person name="Blanc-Mathieu R."/>
            <person name="Endo H."/>
            <person name="Kuwata A."/>
            <person name="Ogata H."/>
        </authorList>
    </citation>
    <scope>NUCLEOTIDE SEQUENCE [LARGE SCALE GENOMIC DNA]</scope>
</reference>
<evidence type="ECO:0000256" key="10">
    <source>
        <dbReference type="ARBA" id="ARBA00031693"/>
    </source>
</evidence>
<dbReference type="InterPro" id="IPR012677">
    <property type="entry name" value="Nucleotide-bd_a/b_plait_sf"/>
</dbReference>
<dbReference type="CDD" id="cd04309">
    <property type="entry name" value="HAD_PSP_eu"/>
    <property type="match status" value="1"/>
</dbReference>
<evidence type="ECO:0000259" key="13">
    <source>
        <dbReference type="PROSITE" id="PS50102"/>
    </source>
</evidence>
<keyword evidence="11" id="KW-0694">RNA-binding</keyword>
<keyword evidence="9" id="KW-0718">Serine biosynthesis</keyword>